<accession>A0ABW4NC38</accession>
<dbReference type="Proteomes" id="UP001597283">
    <property type="component" value="Unassembled WGS sequence"/>
</dbReference>
<evidence type="ECO:0000313" key="1">
    <source>
        <dbReference type="EMBL" id="MFD1787594.1"/>
    </source>
</evidence>
<dbReference type="RefSeq" id="WP_380939965.1">
    <property type="nucleotide sequence ID" value="NZ_JBHUFC010000003.1"/>
</dbReference>
<name>A0ABW4NC38_9SPHN</name>
<evidence type="ECO:0000313" key="2">
    <source>
        <dbReference type="Proteomes" id="UP001597283"/>
    </source>
</evidence>
<comment type="caution">
    <text evidence="1">The sequence shown here is derived from an EMBL/GenBank/DDBJ whole genome shotgun (WGS) entry which is preliminary data.</text>
</comment>
<protein>
    <submittedName>
        <fullName evidence="1">DUF2141 domain-containing protein</fullName>
    </submittedName>
</protein>
<dbReference type="Pfam" id="PF09912">
    <property type="entry name" value="DUF2141"/>
    <property type="match status" value="1"/>
</dbReference>
<dbReference type="InterPro" id="IPR018673">
    <property type="entry name" value="DUF2141"/>
</dbReference>
<gene>
    <name evidence="1" type="ORF">ACFSC3_08420</name>
</gene>
<proteinExistence type="predicted"/>
<dbReference type="EMBL" id="JBHUFC010000003">
    <property type="protein sequence ID" value="MFD1787594.1"/>
    <property type="molecule type" value="Genomic_DNA"/>
</dbReference>
<reference evidence="2" key="1">
    <citation type="journal article" date="2019" name="Int. J. Syst. Evol. Microbiol.">
        <title>The Global Catalogue of Microorganisms (GCM) 10K type strain sequencing project: providing services to taxonomists for standard genome sequencing and annotation.</title>
        <authorList>
            <consortium name="The Broad Institute Genomics Platform"/>
            <consortium name="The Broad Institute Genome Sequencing Center for Infectious Disease"/>
            <person name="Wu L."/>
            <person name="Ma J."/>
        </authorList>
    </citation>
    <scope>NUCLEOTIDE SEQUENCE [LARGE SCALE GENOMIC DNA]</scope>
    <source>
        <strain evidence="2">Q85</strain>
    </source>
</reference>
<keyword evidence="2" id="KW-1185">Reference proteome</keyword>
<sequence length="145" mass="15430">MSAISRSIALAGLAWTLLGGASPVGRLEVDVDNLRSAKGVIQLCLTSDPTNFPNCVDDARALRRTVPAASKSVRFDALPVGGYAIAVIHDENANSKLDTLMGIPREGFGFSRNPAIHFGPPKFGAARFTLEAGGSMQDIRMKYLL</sequence>
<organism evidence="1 2">
    <name type="scientific">Sphingomonas floccifaciens</name>
    <dbReference type="NCBI Taxonomy" id="1844115"/>
    <lineage>
        <taxon>Bacteria</taxon>
        <taxon>Pseudomonadati</taxon>
        <taxon>Pseudomonadota</taxon>
        <taxon>Alphaproteobacteria</taxon>
        <taxon>Sphingomonadales</taxon>
        <taxon>Sphingomonadaceae</taxon>
        <taxon>Sphingomonas</taxon>
    </lineage>
</organism>